<comment type="caution">
    <text evidence="1">The sequence shown here is derived from an EMBL/GenBank/DDBJ whole genome shotgun (WGS) entry which is preliminary data.</text>
</comment>
<protein>
    <submittedName>
        <fullName evidence="1">Uncharacterized protein</fullName>
    </submittedName>
</protein>
<sequence>MSKSLKLFQSAKYRSYALHGTVYYRNGEPLKYLPSPHYQWSYYNITLSIDSVIKGLHRIFFQDLFDFNQFDKRYFEMVDACNRRDFKSHDSLNLEKIHYETEVLYNMVKLYKLSISTSKKRSFFNKKVRLVPRYKLSSFWKSIGDYSLSFRIKQIFNNWMTIQFHQYIWNENEIKKCPEILLINENTLKDRLNFMVDLLPPNTIYPPNKLLKSVGKLKKYFDSDRIEFYVHMTEFYQKQFISRKAILRLLSTHIQPKKKRYFFSTYFRIIYLLKRLHQIGFSFNINEDEELTHFLIVLTVYIFIYNQV</sequence>
<name>A0A177AVH9_9BILA</name>
<reference evidence="1 2" key="1">
    <citation type="submission" date="2016-04" db="EMBL/GenBank/DDBJ databases">
        <title>The genome of Intoshia linei affirms orthonectids as highly simplified spiralians.</title>
        <authorList>
            <person name="Mikhailov K.V."/>
            <person name="Slusarev G.S."/>
            <person name="Nikitin M.A."/>
            <person name="Logacheva M.D."/>
            <person name="Penin A."/>
            <person name="Aleoshin V."/>
            <person name="Panchin Y.V."/>
        </authorList>
    </citation>
    <scope>NUCLEOTIDE SEQUENCE [LARGE SCALE GENOMIC DNA]</scope>
    <source>
        <strain evidence="1">Intl2013</strain>
        <tissue evidence="1">Whole animal</tissue>
    </source>
</reference>
<proteinExistence type="predicted"/>
<dbReference type="Proteomes" id="UP000078046">
    <property type="component" value="Unassembled WGS sequence"/>
</dbReference>
<dbReference type="AlphaFoldDB" id="A0A177AVH9"/>
<evidence type="ECO:0000313" key="2">
    <source>
        <dbReference type="Proteomes" id="UP000078046"/>
    </source>
</evidence>
<evidence type="ECO:0000313" key="1">
    <source>
        <dbReference type="EMBL" id="OAF65840.1"/>
    </source>
</evidence>
<keyword evidence="2" id="KW-1185">Reference proteome</keyword>
<accession>A0A177AVH9</accession>
<organism evidence="1 2">
    <name type="scientific">Intoshia linei</name>
    <dbReference type="NCBI Taxonomy" id="1819745"/>
    <lineage>
        <taxon>Eukaryota</taxon>
        <taxon>Metazoa</taxon>
        <taxon>Spiralia</taxon>
        <taxon>Lophotrochozoa</taxon>
        <taxon>Mesozoa</taxon>
        <taxon>Orthonectida</taxon>
        <taxon>Rhopaluridae</taxon>
        <taxon>Intoshia</taxon>
    </lineage>
</organism>
<dbReference type="EMBL" id="LWCA01001127">
    <property type="protein sequence ID" value="OAF65840.1"/>
    <property type="molecule type" value="Genomic_DNA"/>
</dbReference>
<gene>
    <name evidence="1" type="ORF">A3Q56_06420</name>
</gene>